<keyword evidence="1" id="KW-0812">Transmembrane</keyword>
<reference evidence="2" key="1">
    <citation type="submission" date="2018-01" db="EMBL/GenBank/DDBJ databases">
        <title>An insight into the sialome of Amazonian anophelines.</title>
        <authorList>
            <person name="Ribeiro J.M."/>
            <person name="Scarpassa V."/>
            <person name="Calvo E."/>
        </authorList>
    </citation>
    <scope>NUCLEOTIDE SEQUENCE</scope>
</reference>
<organism evidence="2">
    <name type="scientific">Anopheles darlingi</name>
    <name type="common">Mosquito</name>
    <dbReference type="NCBI Taxonomy" id="43151"/>
    <lineage>
        <taxon>Eukaryota</taxon>
        <taxon>Metazoa</taxon>
        <taxon>Ecdysozoa</taxon>
        <taxon>Arthropoda</taxon>
        <taxon>Hexapoda</taxon>
        <taxon>Insecta</taxon>
        <taxon>Pterygota</taxon>
        <taxon>Neoptera</taxon>
        <taxon>Endopterygota</taxon>
        <taxon>Diptera</taxon>
        <taxon>Nematocera</taxon>
        <taxon>Culicoidea</taxon>
        <taxon>Culicidae</taxon>
        <taxon>Anophelinae</taxon>
        <taxon>Anopheles</taxon>
    </lineage>
</organism>
<accession>A0A2M4D0V6</accession>
<keyword evidence="1" id="KW-1133">Transmembrane helix</keyword>
<evidence type="ECO:0000256" key="1">
    <source>
        <dbReference type="SAM" id="Phobius"/>
    </source>
</evidence>
<protein>
    <submittedName>
        <fullName evidence="2">Putative secreted protein</fullName>
    </submittedName>
</protein>
<evidence type="ECO:0000313" key="2">
    <source>
        <dbReference type="EMBL" id="MBW71202.1"/>
    </source>
</evidence>
<feature type="transmembrane region" description="Helical" evidence="1">
    <location>
        <begin position="6"/>
        <end position="31"/>
    </location>
</feature>
<sequence length="129" mass="15418">MWMLVLMLMLLMLLMLLMVLVLLLRLLLVLLRLLVLLMRHTGGCGSGKLMLLCRWMLRNVHHMQVLLMMVLLRGRSHVLVDSRHNLGDRANWNRVRCRLLMMNLGVRWRTTTGRRWLWARVVLLVRLTW</sequence>
<dbReference type="EMBL" id="GGFL01007024">
    <property type="protein sequence ID" value="MBW71202.1"/>
    <property type="molecule type" value="Transcribed_RNA"/>
</dbReference>
<dbReference type="AlphaFoldDB" id="A0A2M4D0V6"/>
<name>A0A2M4D0V6_ANODA</name>
<proteinExistence type="predicted"/>
<keyword evidence="1" id="KW-0472">Membrane</keyword>